<gene>
    <name evidence="12" type="ORF">ECRASSUSDP1_LOCUS13490</name>
</gene>
<dbReference type="GO" id="GO:0008270">
    <property type="term" value="F:zinc ion binding"/>
    <property type="evidence" value="ECO:0007669"/>
    <property type="project" value="UniProtKB-KW"/>
</dbReference>
<dbReference type="Proteomes" id="UP001295684">
    <property type="component" value="Unassembled WGS sequence"/>
</dbReference>
<keyword evidence="13" id="KW-1185">Reference proteome</keyword>
<evidence type="ECO:0000256" key="6">
    <source>
        <dbReference type="ARBA" id="ARBA00022771"/>
    </source>
</evidence>
<proteinExistence type="predicted"/>
<keyword evidence="6 9" id="KW-0863">Zinc-finger</keyword>
<evidence type="ECO:0000256" key="3">
    <source>
        <dbReference type="ARBA" id="ARBA00022679"/>
    </source>
</evidence>
<sequence>MKTARESKRTVKKARKEPQKPLCSICYEYIELKQIVPLECGHIFHPICVRRHIRAKVDARFLPIACLDTNCGEELTSSELEFFCNNRLYERLIKIQKELLILQKHIFYIQCPTQECKFMGEWNRDEDNSYIYCTDCNLEYCASCRVKFHYNTSCKDYREANDLPEPDFESIKTQIFKDLVGSDLGLQQCTNCKYIVEKNRGCDHIRCFCGYDFCYKCGGKYRHCDC</sequence>
<protein>
    <recommendedName>
        <fullName evidence="2">RBR-type E3 ubiquitin transferase</fullName>
        <ecNumber evidence="2">2.3.2.31</ecNumber>
    </recommendedName>
</protein>
<evidence type="ECO:0000256" key="5">
    <source>
        <dbReference type="ARBA" id="ARBA00022737"/>
    </source>
</evidence>
<evidence type="ECO:0000256" key="1">
    <source>
        <dbReference type="ARBA" id="ARBA00001798"/>
    </source>
</evidence>
<evidence type="ECO:0000259" key="11">
    <source>
        <dbReference type="PROSITE" id="PS51873"/>
    </source>
</evidence>
<evidence type="ECO:0000313" key="13">
    <source>
        <dbReference type="Proteomes" id="UP001295684"/>
    </source>
</evidence>
<reference evidence="12" key="1">
    <citation type="submission" date="2023-07" db="EMBL/GenBank/DDBJ databases">
        <authorList>
            <consortium name="AG Swart"/>
            <person name="Singh M."/>
            <person name="Singh A."/>
            <person name="Seah K."/>
            <person name="Emmerich C."/>
        </authorList>
    </citation>
    <scope>NUCLEOTIDE SEQUENCE</scope>
    <source>
        <strain evidence="12">DP1</strain>
    </source>
</reference>
<dbReference type="CDD" id="cd20335">
    <property type="entry name" value="BRcat_RBR"/>
    <property type="match status" value="1"/>
</dbReference>
<evidence type="ECO:0000256" key="9">
    <source>
        <dbReference type="PROSITE-ProRule" id="PRU00175"/>
    </source>
</evidence>
<dbReference type="Gene3D" id="3.30.40.10">
    <property type="entry name" value="Zinc/RING finger domain, C3HC4 (zinc finger)"/>
    <property type="match status" value="1"/>
</dbReference>
<feature type="domain" description="RING-type" evidence="10">
    <location>
        <begin position="23"/>
        <end position="66"/>
    </location>
</feature>
<name>A0AAD1XGT6_EUPCR</name>
<dbReference type="InterPro" id="IPR001841">
    <property type="entry name" value="Znf_RING"/>
</dbReference>
<dbReference type="PANTHER" id="PTHR11685">
    <property type="entry name" value="RBR FAMILY RING FINGER AND IBR DOMAIN-CONTAINING"/>
    <property type="match status" value="1"/>
</dbReference>
<evidence type="ECO:0000313" key="12">
    <source>
        <dbReference type="EMBL" id="CAI2372162.1"/>
    </source>
</evidence>
<evidence type="ECO:0000256" key="7">
    <source>
        <dbReference type="ARBA" id="ARBA00022786"/>
    </source>
</evidence>
<keyword evidence="8" id="KW-0862">Zinc</keyword>
<evidence type="ECO:0000256" key="4">
    <source>
        <dbReference type="ARBA" id="ARBA00022723"/>
    </source>
</evidence>
<keyword evidence="4" id="KW-0479">Metal-binding</keyword>
<dbReference type="Gene3D" id="1.20.120.1750">
    <property type="match status" value="1"/>
</dbReference>
<comment type="catalytic activity">
    <reaction evidence="1">
        <text>[E2 ubiquitin-conjugating enzyme]-S-ubiquitinyl-L-cysteine + [acceptor protein]-L-lysine = [E2 ubiquitin-conjugating enzyme]-L-cysteine + [acceptor protein]-N(6)-ubiquitinyl-L-lysine.</text>
        <dbReference type="EC" id="2.3.2.31"/>
    </reaction>
</comment>
<dbReference type="AlphaFoldDB" id="A0AAD1XGT6"/>
<dbReference type="PROSITE" id="PS51873">
    <property type="entry name" value="TRIAD"/>
    <property type="match status" value="1"/>
</dbReference>
<keyword evidence="3" id="KW-0808">Transferase</keyword>
<evidence type="ECO:0000259" key="10">
    <source>
        <dbReference type="PROSITE" id="PS50089"/>
    </source>
</evidence>
<organism evidence="12 13">
    <name type="scientific">Euplotes crassus</name>
    <dbReference type="NCBI Taxonomy" id="5936"/>
    <lineage>
        <taxon>Eukaryota</taxon>
        <taxon>Sar</taxon>
        <taxon>Alveolata</taxon>
        <taxon>Ciliophora</taxon>
        <taxon>Intramacronucleata</taxon>
        <taxon>Spirotrichea</taxon>
        <taxon>Hypotrichia</taxon>
        <taxon>Euplotida</taxon>
        <taxon>Euplotidae</taxon>
        <taxon>Moneuplotes</taxon>
    </lineage>
</organism>
<evidence type="ECO:0000256" key="8">
    <source>
        <dbReference type="ARBA" id="ARBA00022833"/>
    </source>
</evidence>
<keyword evidence="7" id="KW-0833">Ubl conjugation pathway</keyword>
<dbReference type="InterPro" id="IPR013083">
    <property type="entry name" value="Znf_RING/FYVE/PHD"/>
</dbReference>
<keyword evidence="5" id="KW-0677">Repeat</keyword>
<dbReference type="InterPro" id="IPR031127">
    <property type="entry name" value="E3_UB_ligase_RBR"/>
</dbReference>
<dbReference type="SUPFAM" id="SSF57850">
    <property type="entry name" value="RING/U-box"/>
    <property type="match status" value="3"/>
</dbReference>
<evidence type="ECO:0000256" key="2">
    <source>
        <dbReference type="ARBA" id="ARBA00012251"/>
    </source>
</evidence>
<comment type="caution">
    <text evidence="12">The sequence shown here is derived from an EMBL/GenBank/DDBJ whole genome shotgun (WGS) entry which is preliminary data.</text>
</comment>
<dbReference type="EC" id="2.3.2.31" evidence="2"/>
<accession>A0AAD1XGT6</accession>
<dbReference type="InterPro" id="IPR044066">
    <property type="entry name" value="TRIAD_supradom"/>
</dbReference>
<dbReference type="GO" id="GO:0061630">
    <property type="term" value="F:ubiquitin protein ligase activity"/>
    <property type="evidence" value="ECO:0007669"/>
    <property type="project" value="UniProtKB-EC"/>
</dbReference>
<dbReference type="GO" id="GO:0016567">
    <property type="term" value="P:protein ubiquitination"/>
    <property type="evidence" value="ECO:0007669"/>
    <property type="project" value="InterPro"/>
</dbReference>
<dbReference type="PROSITE" id="PS50089">
    <property type="entry name" value="ZF_RING_2"/>
    <property type="match status" value="1"/>
</dbReference>
<dbReference type="Pfam" id="PF01485">
    <property type="entry name" value="IBR"/>
    <property type="match status" value="2"/>
</dbReference>
<dbReference type="EMBL" id="CAMPGE010013427">
    <property type="protein sequence ID" value="CAI2372162.1"/>
    <property type="molecule type" value="Genomic_DNA"/>
</dbReference>
<feature type="domain" description="RING-type" evidence="11">
    <location>
        <begin position="19"/>
        <end position="226"/>
    </location>
</feature>
<dbReference type="SMART" id="SM00647">
    <property type="entry name" value="IBR"/>
    <property type="match status" value="2"/>
</dbReference>
<dbReference type="InterPro" id="IPR002867">
    <property type="entry name" value="IBR_dom"/>
</dbReference>